<dbReference type="AlphaFoldDB" id="A0A0G1TXW3"/>
<evidence type="ECO:0000313" key="2">
    <source>
        <dbReference type="Proteomes" id="UP000034772"/>
    </source>
</evidence>
<protein>
    <submittedName>
        <fullName evidence="1">Uncharacterized protein</fullName>
    </submittedName>
</protein>
<dbReference type="EMBL" id="LCOZ01000041">
    <property type="protein sequence ID" value="KKU86692.1"/>
    <property type="molecule type" value="Genomic_DNA"/>
</dbReference>
<evidence type="ECO:0000313" key="1">
    <source>
        <dbReference type="EMBL" id="KKU86692.1"/>
    </source>
</evidence>
<sequence>MKSFESYPSGPTGIAWTDVPDLLKTPLTIKGKSGLPLTIYLSPPDGRSVVEYLAVTDDNAFKIDNPKKSPFVLEATVVKGVLNVASFGLYSLSRLNSFSTHQGTFLPYFIGDNDRGQSTYPEFPYAQPDFFAKQFILGFLSRCRNHGTRIDYIQDLWNRKNSIIYDQFINLFDSKNRTGTMENLLCVTNLVCQCLCAGRIPHHKKRHR</sequence>
<comment type="caution">
    <text evidence="1">The sequence shown here is derived from an EMBL/GenBank/DDBJ whole genome shotgun (WGS) entry which is preliminary data.</text>
</comment>
<name>A0A0G1TXW3_9BACT</name>
<dbReference type="Proteomes" id="UP000034772">
    <property type="component" value="Unassembled WGS sequence"/>
</dbReference>
<accession>A0A0G1TXW3</accession>
<organism evidence="1 2">
    <name type="scientific">Candidatus Beckwithbacteria bacterium GW2011_GWC2_47_9</name>
    <dbReference type="NCBI Taxonomy" id="1618373"/>
    <lineage>
        <taxon>Bacteria</taxon>
        <taxon>Candidatus Beckwithiibacteriota</taxon>
    </lineage>
</organism>
<gene>
    <name evidence="1" type="ORF">UY17_C0041G0009</name>
</gene>
<proteinExistence type="predicted"/>
<reference evidence="1 2" key="1">
    <citation type="journal article" date="2015" name="Nature">
        <title>rRNA introns, odd ribosomes, and small enigmatic genomes across a large radiation of phyla.</title>
        <authorList>
            <person name="Brown C.T."/>
            <person name="Hug L.A."/>
            <person name="Thomas B.C."/>
            <person name="Sharon I."/>
            <person name="Castelle C.J."/>
            <person name="Singh A."/>
            <person name="Wilkins M.J."/>
            <person name="Williams K.H."/>
            <person name="Banfield J.F."/>
        </authorList>
    </citation>
    <scope>NUCLEOTIDE SEQUENCE [LARGE SCALE GENOMIC DNA]</scope>
</reference>